<dbReference type="EMBL" id="AAYY01000011">
    <property type="protein sequence ID" value="EDP42453.1"/>
    <property type="molecule type" value="Genomic_DNA"/>
</dbReference>
<sequence>MASYSTPQGPVAPAAPHLEAQAMRIPKSVSDQAMQEDRYYGHRQVSEAIERMIMALFSCSHDSMAATMDVQKTSKGTAPRLSHFVAYALYRTRLPMAVVYFALLLLKRLKTQYPVARGSSGHRLFISAFMLASKMLCDDAYNNKSWVIVSQNLFSLHEVNQMERELFMYLDLDLRASPEELASFASELEMYGTPHVTLEDLKRTRLSSSTLTSSPTISSSVSQSPGSKSVGTPTSAPRRKVHRRCLSLRPDYWTHTNSNFMPTARHYRSESNEWSASGMQRLSRSCARASLPSQRSVPSIPTVTAPGIHHTSSSSSTYAPRLDSSFSPSMPWSTFYSTANASTMSITTPNSMGSSLRPTPSTSLSELSLNSPNASMYSTMPASMYGHHGWDHAKHVPAYEVNESFRMQPLAQMMQQRDAI</sequence>
<dbReference type="InterPro" id="IPR006671">
    <property type="entry name" value="Cyclin_N"/>
</dbReference>
<dbReference type="SUPFAM" id="SSF47954">
    <property type="entry name" value="Cyclin-like"/>
    <property type="match status" value="1"/>
</dbReference>
<dbReference type="OMA" id="YEVNESF"/>
<feature type="compositionally biased region" description="Low complexity" evidence="2">
    <location>
        <begin position="207"/>
        <end position="231"/>
    </location>
</feature>
<dbReference type="GO" id="GO:0000307">
    <property type="term" value="C:cyclin-dependent protein kinase holoenzyme complex"/>
    <property type="evidence" value="ECO:0007669"/>
    <property type="project" value="TreeGrafter"/>
</dbReference>
<dbReference type="InterPro" id="IPR036915">
    <property type="entry name" value="Cyclin-like_sf"/>
</dbReference>
<evidence type="ECO:0000256" key="1">
    <source>
        <dbReference type="RuleBase" id="RU000383"/>
    </source>
</evidence>
<dbReference type="InterPro" id="IPR013922">
    <property type="entry name" value="Cyclin_PHO80-like"/>
</dbReference>
<proteinExistence type="inferred from homology"/>
<evidence type="ECO:0000256" key="2">
    <source>
        <dbReference type="SAM" id="MobiDB-lite"/>
    </source>
</evidence>
<dbReference type="KEGG" id="mgl:MGL_3211"/>
<dbReference type="InParanoid" id="A8Q863"/>
<dbReference type="PANTHER" id="PTHR15615:SF108">
    <property type="entry name" value="PROTEIN CNPPD1"/>
    <property type="match status" value="1"/>
</dbReference>
<dbReference type="GO" id="GO:0019901">
    <property type="term" value="F:protein kinase binding"/>
    <property type="evidence" value="ECO:0007669"/>
    <property type="project" value="InterPro"/>
</dbReference>
<dbReference type="PANTHER" id="PTHR15615">
    <property type="match status" value="1"/>
</dbReference>
<dbReference type="InterPro" id="IPR013763">
    <property type="entry name" value="Cyclin-like_dom"/>
</dbReference>
<dbReference type="STRING" id="425265.A8Q863"/>
<dbReference type="Gene3D" id="1.10.472.10">
    <property type="entry name" value="Cyclin-like"/>
    <property type="match status" value="1"/>
</dbReference>
<comment type="caution">
    <text evidence="4">The sequence shown here is derived from an EMBL/GenBank/DDBJ whole genome shotgun (WGS) entry which is preliminary data.</text>
</comment>
<dbReference type="GO" id="GO:0005634">
    <property type="term" value="C:nucleus"/>
    <property type="evidence" value="ECO:0007669"/>
    <property type="project" value="TreeGrafter"/>
</dbReference>
<dbReference type="VEuPathDB" id="FungiDB:MGL_3211"/>
<keyword evidence="1" id="KW-0195">Cyclin</keyword>
<organism evidence="4 5">
    <name type="scientific">Malassezia globosa (strain ATCC MYA-4612 / CBS 7966)</name>
    <name type="common">Dandruff-associated fungus</name>
    <dbReference type="NCBI Taxonomy" id="425265"/>
    <lineage>
        <taxon>Eukaryota</taxon>
        <taxon>Fungi</taxon>
        <taxon>Dikarya</taxon>
        <taxon>Basidiomycota</taxon>
        <taxon>Ustilaginomycotina</taxon>
        <taxon>Malasseziomycetes</taxon>
        <taxon>Malasseziales</taxon>
        <taxon>Malasseziaceae</taxon>
        <taxon>Malassezia</taxon>
    </lineage>
</organism>
<keyword evidence="5" id="KW-1185">Reference proteome</keyword>
<feature type="compositionally biased region" description="Polar residues" evidence="2">
    <location>
        <begin position="310"/>
        <end position="320"/>
    </location>
</feature>
<dbReference type="CDD" id="cd20557">
    <property type="entry name" value="CYCLIN_ScPCL1-like"/>
    <property type="match status" value="1"/>
</dbReference>
<name>A8Q863_MALGO</name>
<protein>
    <recommendedName>
        <fullName evidence="3">Cyclin-like domain-containing protein</fullName>
    </recommendedName>
</protein>
<dbReference type="Pfam" id="PF00134">
    <property type="entry name" value="Cyclin_N"/>
    <property type="match status" value="1"/>
</dbReference>
<dbReference type="OrthoDB" id="244495at2759"/>
<feature type="domain" description="Cyclin-like" evidence="3">
    <location>
        <begin position="83"/>
        <end position="168"/>
    </location>
</feature>
<dbReference type="GeneID" id="5853973"/>
<evidence type="ECO:0000313" key="5">
    <source>
        <dbReference type="Proteomes" id="UP000008837"/>
    </source>
</evidence>
<feature type="compositionally biased region" description="Polar residues" evidence="2">
    <location>
        <begin position="291"/>
        <end position="302"/>
    </location>
</feature>
<dbReference type="Proteomes" id="UP000008837">
    <property type="component" value="Unassembled WGS sequence"/>
</dbReference>
<dbReference type="RefSeq" id="XP_001729667.1">
    <property type="nucleotide sequence ID" value="XM_001729615.1"/>
</dbReference>
<dbReference type="GO" id="GO:0016538">
    <property type="term" value="F:cyclin-dependent protein serine/threonine kinase regulator activity"/>
    <property type="evidence" value="ECO:0007669"/>
    <property type="project" value="TreeGrafter"/>
</dbReference>
<gene>
    <name evidence="4" type="ORF">MGL_3211</name>
</gene>
<comment type="similarity">
    <text evidence="1">Belongs to the cyclin family.</text>
</comment>
<feature type="region of interest" description="Disordered" evidence="2">
    <location>
        <begin position="207"/>
        <end position="241"/>
    </location>
</feature>
<evidence type="ECO:0000259" key="3">
    <source>
        <dbReference type="SMART" id="SM00385"/>
    </source>
</evidence>
<reference evidence="4 5" key="1">
    <citation type="journal article" date="2007" name="Proc. Natl. Acad. Sci. U.S.A.">
        <title>Dandruff-associated Malassezia genomes reveal convergent and divergent virulence traits shared with plant and human fungal pathogens.</title>
        <authorList>
            <person name="Xu J."/>
            <person name="Saunders C.W."/>
            <person name="Hu P."/>
            <person name="Grant R.A."/>
            <person name="Boekhout T."/>
            <person name="Kuramae E.E."/>
            <person name="Kronstad J.W."/>
            <person name="Deangelis Y.M."/>
            <person name="Reeder N.L."/>
            <person name="Johnstone K.R."/>
            <person name="Leland M."/>
            <person name="Fieno A.M."/>
            <person name="Begley W.M."/>
            <person name="Sun Y."/>
            <person name="Lacey M.P."/>
            <person name="Chaudhary T."/>
            <person name="Keough T."/>
            <person name="Chu L."/>
            <person name="Sears R."/>
            <person name="Yuan B."/>
            <person name="Dawson T.L.Jr."/>
        </authorList>
    </citation>
    <scope>NUCLEOTIDE SEQUENCE [LARGE SCALE GENOMIC DNA]</scope>
    <source>
        <strain evidence="5">ATCC MYA-4612 / CBS 7966</strain>
    </source>
</reference>
<accession>A8Q863</accession>
<evidence type="ECO:0000313" key="4">
    <source>
        <dbReference type="EMBL" id="EDP42453.1"/>
    </source>
</evidence>
<dbReference type="AlphaFoldDB" id="A8Q863"/>
<feature type="region of interest" description="Disordered" evidence="2">
    <location>
        <begin position="285"/>
        <end position="320"/>
    </location>
</feature>
<dbReference type="SMART" id="SM00385">
    <property type="entry name" value="CYCLIN"/>
    <property type="match status" value="1"/>
</dbReference>